<evidence type="ECO:0000313" key="4">
    <source>
        <dbReference type="Proteomes" id="UP000618445"/>
    </source>
</evidence>
<dbReference type="RefSeq" id="WP_190577499.1">
    <property type="nucleotide sequence ID" value="NZ_CAWPQU010000078.1"/>
</dbReference>
<gene>
    <name evidence="3" type="ORF">H6G05_07070</name>
</gene>
<dbReference type="Pfam" id="PF14559">
    <property type="entry name" value="TPR_19"/>
    <property type="match status" value="1"/>
</dbReference>
<dbReference type="InterPro" id="IPR011990">
    <property type="entry name" value="TPR-like_helical_dom_sf"/>
</dbReference>
<feature type="compositionally biased region" description="Polar residues" evidence="1">
    <location>
        <begin position="115"/>
        <end position="133"/>
    </location>
</feature>
<protein>
    <submittedName>
        <fullName evidence="3">Tetratricopeptide repeat protein</fullName>
    </submittedName>
</protein>
<keyword evidence="4" id="KW-1185">Reference proteome</keyword>
<keyword evidence="2" id="KW-0812">Transmembrane</keyword>
<dbReference type="EMBL" id="JACJQY010000008">
    <property type="protein sequence ID" value="MBD2316608.1"/>
    <property type="molecule type" value="Genomic_DNA"/>
</dbReference>
<dbReference type="Proteomes" id="UP000618445">
    <property type="component" value="Unassembled WGS sequence"/>
</dbReference>
<organism evidence="3 4">
    <name type="scientific">Phormidium tenue FACHB-1050</name>
    <dbReference type="NCBI Taxonomy" id="2692857"/>
    <lineage>
        <taxon>Bacteria</taxon>
        <taxon>Bacillati</taxon>
        <taxon>Cyanobacteriota</taxon>
        <taxon>Cyanophyceae</taxon>
        <taxon>Oscillatoriophycideae</taxon>
        <taxon>Oscillatoriales</taxon>
        <taxon>Oscillatoriaceae</taxon>
        <taxon>Phormidium</taxon>
    </lineage>
</organism>
<dbReference type="PANTHER" id="PTHR36761">
    <property type="entry name" value="ORF03 PROTEIN"/>
    <property type="match status" value="1"/>
</dbReference>
<evidence type="ECO:0000256" key="2">
    <source>
        <dbReference type="SAM" id="Phobius"/>
    </source>
</evidence>
<keyword evidence="2" id="KW-1133">Transmembrane helix</keyword>
<feature type="transmembrane region" description="Helical" evidence="2">
    <location>
        <begin position="151"/>
        <end position="168"/>
    </location>
</feature>
<proteinExistence type="predicted"/>
<keyword evidence="2" id="KW-0472">Membrane</keyword>
<name>A0ABR8C759_9CYAN</name>
<reference evidence="3 4" key="1">
    <citation type="journal article" date="2020" name="ISME J.">
        <title>Comparative genomics reveals insights into cyanobacterial evolution and habitat adaptation.</title>
        <authorList>
            <person name="Chen M.Y."/>
            <person name="Teng W.K."/>
            <person name="Zhao L."/>
            <person name="Hu C.X."/>
            <person name="Zhou Y.K."/>
            <person name="Han B.P."/>
            <person name="Song L.R."/>
            <person name="Shu W.S."/>
        </authorList>
    </citation>
    <scope>NUCLEOTIDE SEQUENCE [LARGE SCALE GENOMIC DNA]</scope>
    <source>
        <strain evidence="3 4">FACHB-1050</strain>
    </source>
</reference>
<evidence type="ECO:0000256" key="1">
    <source>
        <dbReference type="SAM" id="MobiDB-lite"/>
    </source>
</evidence>
<feature type="region of interest" description="Disordered" evidence="1">
    <location>
        <begin position="115"/>
        <end position="141"/>
    </location>
</feature>
<dbReference type="Gene3D" id="1.25.40.10">
    <property type="entry name" value="Tetratricopeptide repeat domain"/>
    <property type="match status" value="1"/>
</dbReference>
<sequence length="169" mass="18724">MEEISAEQLASELYQEGLSNFEGGNYQQAIALLERARALAILETALGGEILIWLANAYDAMGRTEEAIALCRSLKKHPVNSVRKSARYMLGILTAPQLSKLEGVVSEVPILQSPDSYQSKPAPRSNVTTNNQKPFREVPLEKPNTESNNNFLWFAIAVSLMLLAFWATK</sequence>
<evidence type="ECO:0000313" key="3">
    <source>
        <dbReference type="EMBL" id="MBD2316608.1"/>
    </source>
</evidence>
<dbReference type="PANTHER" id="PTHR36761:SF2">
    <property type="entry name" value="ORF03 PROTEIN"/>
    <property type="match status" value="1"/>
</dbReference>
<dbReference type="SUPFAM" id="SSF48452">
    <property type="entry name" value="TPR-like"/>
    <property type="match status" value="1"/>
</dbReference>
<comment type="caution">
    <text evidence="3">The sequence shown here is derived from an EMBL/GenBank/DDBJ whole genome shotgun (WGS) entry which is preliminary data.</text>
</comment>
<accession>A0ABR8C759</accession>